<dbReference type="EMBL" id="DUFJ01000071">
    <property type="protein sequence ID" value="HIH33273.1"/>
    <property type="molecule type" value="Genomic_DNA"/>
</dbReference>
<reference evidence="4" key="3">
    <citation type="submission" date="2021-05" db="EMBL/GenBank/DDBJ databases">
        <title>Protein family content uncovers lineage relationships and bacterial pathway maintenance mechanisms in DPANN archaea.</title>
        <authorList>
            <person name="Castelle C.J."/>
            <person name="Meheust R."/>
            <person name="Jaffe A.L."/>
            <person name="Seitz K."/>
            <person name="Gong X."/>
            <person name="Baker B.J."/>
            <person name="Banfield J.F."/>
        </authorList>
    </citation>
    <scope>NUCLEOTIDE SEQUENCE</scope>
    <source>
        <strain evidence="4">RIFCSPLOWO2_01_FULL_43_13</strain>
    </source>
</reference>
<dbReference type="Proteomes" id="UP000680185">
    <property type="component" value="Unassembled WGS sequence"/>
</dbReference>
<dbReference type="AlphaFoldDB" id="A0A7J4JV31"/>
<dbReference type="EMBL" id="JAGVWB010000007">
    <property type="protein sequence ID" value="MBS3058005.1"/>
    <property type="molecule type" value="Genomic_DNA"/>
</dbReference>
<evidence type="ECO:0000259" key="1">
    <source>
        <dbReference type="Pfam" id="PF01850"/>
    </source>
</evidence>
<dbReference type="EMBL" id="DUFW01000045">
    <property type="protein sequence ID" value="HIH21578.1"/>
    <property type="molecule type" value="Genomic_DNA"/>
</dbReference>
<evidence type="ECO:0000313" key="4">
    <source>
        <dbReference type="EMBL" id="MBS3058005.1"/>
    </source>
</evidence>
<name>A0A7J4JV31_9ARCH</name>
<evidence type="ECO:0000313" key="2">
    <source>
        <dbReference type="EMBL" id="HIH21578.1"/>
    </source>
</evidence>
<evidence type="ECO:0000313" key="3">
    <source>
        <dbReference type="EMBL" id="HIH33273.1"/>
    </source>
</evidence>
<dbReference type="CDD" id="cd09854">
    <property type="entry name" value="PIN_VapC-like"/>
    <property type="match status" value="1"/>
</dbReference>
<proteinExistence type="predicted"/>
<gene>
    <name evidence="2" type="ORF">HA222_02870</name>
    <name evidence="3" type="ORF">HA227_03395</name>
    <name evidence="4" type="ORF">J4478_01220</name>
</gene>
<feature type="domain" description="PIN" evidence="1">
    <location>
        <begin position="3"/>
        <end position="125"/>
    </location>
</feature>
<reference evidence="4" key="2">
    <citation type="submission" date="2021-03" db="EMBL/GenBank/DDBJ databases">
        <authorList>
            <person name="Jaffe A."/>
        </authorList>
    </citation>
    <scope>NUCLEOTIDE SEQUENCE</scope>
    <source>
        <strain evidence="4">RIFCSPLOWO2_01_FULL_43_13</strain>
    </source>
</reference>
<reference evidence="3 5" key="1">
    <citation type="journal article" date="2020" name="bioRxiv">
        <title>A rank-normalized archaeal taxonomy based on genome phylogeny resolves widespread incomplete and uneven classifications.</title>
        <authorList>
            <person name="Rinke C."/>
            <person name="Chuvochina M."/>
            <person name="Mussig A.J."/>
            <person name="Chaumeil P.-A."/>
            <person name="Waite D.W."/>
            <person name="Whitman W.B."/>
            <person name="Parks D.H."/>
            <person name="Hugenholtz P."/>
        </authorList>
    </citation>
    <scope>NUCLEOTIDE SEQUENCE [LARGE SCALE GENOMIC DNA]</scope>
    <source>
        <strain evidence="3">UBA10036</strain>
    </source>
</reference>
<evidence type="ECO:0000313" key="5">
    <source>
        <dbReference type="Proteomes" id="UP000590964"/>
    </source>
</evidence>
<dbReference type="Proteomes" id="UP000590964">
    <property type="component" value="Unassembled WGS sequence"/>
</dbReference>
<sequence>MRVYLDSNVFISAFKQEIGRGVRPLFLEAEEFFERAKTKNATLVLSELFFEEVERHCFISKEETIARLKKTGLKIELAFIQGNIGLKFFLKKTHWSDAVHAAVAVKCKCDAIVTFNIKDFEKIADLVRAIEPREFT</sequence>
<organism evidence="2 5">
    <name type="scientific">Candidatus Iainarchaeum sp</name>
    <dbReference type="NCBI Taxonomy" id="3101447"/>
    <lineage>
        <taxon>Archaea</taxon>
        <taxon>Candidatus Iainarchaeota</taxon>
        <taxon>Candidatus Iainarchaeia</taxon>
        <taxon>Candidatus Iainarchaeales</taxon>
        <taxon>Candidatus Iainarchaeaceae</taxon>
        <taxon>Candidatus Iainarchaeum</taxon>
    </lineage>
</organism>
<dbReference type="InterPro" id="IPR002716">
    <property type="entry name" value="PIN_dom"/>
</dbReference>
<dbReference type="Proteomes" id="UP000527315">
    <property type="component" value="Unassembled WGS sequence"/>
</dbReference>
<dbReference type="Gene3D" id="3.40.50.1010">
    <property type="entry name" value="5'-nuclease"/>
    <property type="match status" value="1"/>
</dbReference>
<accession>A0A7J4JV31</accession>
<protein>
    <submittedName>
        <fullName evidence="4">PIN domain-containing protein</fullName>
    </submittedName>
    <submittedName>
        <fullName evidence="2">Type II toxin-antitoxin system VapC family toxin</fullName>
    </submittedName>
</protein>
<dbReference type="Pfam" id="PF01850">
    <property type="entry name" value="PIN"/>
    <property type="match status" value="1"/>
</dbReference>
<comment type="caution">
    <text evidence="2">The sequence shown here is derived from an EMBL/GenBank/DDBJ whole genome shotgun (WGS) entry which is preliminary data.</text>
</comment>
<dbReference type="SUPFAM" id="SSF88723">
    <property type="entry name" value="PIN domain-like"/>
    <property type="match status" value="1"/>
</dbReference>
<dbReference type="InterPro" id="IPR029060">
    <property type="entry name" value="PIN-like_dom_sf"/>
</dbReference>